<dbReference type="Pfam" id="PF12730">
    <property type="entry name" value="ABC2_membrane_4"/>
    <property type="match status" value="1"/>
</dbReference>
<dbReference type="PANTHER" id="PTHR37305:SF1">
    <property type="entry name" value="MEMBRANE PROTEIN"/>
    <property type="match status" value="1"/>
</dbReference>
<feature type="transmembrane region" description="Helical" evidence="1">
    <location>
        <begin position="107"/>
        <end position="133"/>
    </location>
</feature>
<dbReference type="PANTHER" id="PTHR37305">
    <property type="entry name" value="INTEGRAL MEMBRANE PROTEIN-RELATED"/>
    <property type="match status" value="1"/>
</dbReference>
<proteinExistence type="predicted"/>
<gene>
    <name evidence="2" type="ORF">J2T15_000653</name>
</gene>
<sequence>MRRFNKLVVNEWLKMSKKRSFFIAYAVLLLATIGFTYIILEMSNDYDLPSVLDFTTMLIGRSGLGQITSFLAIIYSAGVLAKEYQLGTIKLLLIRGHSRSAVLASKYVAVMLFVLSLVLFSLAAALIAGFVTLDYSGGESNWSDVWLTALYQTVYTVIYVTLTFMFGVLTKSAGATIGIGMLAVLLESIFNAFLAKYEFYKYFLFLNTDLSVYRMGETPAAGMSLTFSSIVAAVYVLLFLGVSFVTFKKRDIA</sequence>
<dbReference type="RefSeq" id="WP_307201006.1">
    <property type="nucleotide sequence ID" value="NZ_JAUSSU010000001.1"/>
</dbReference>
<feature type="transmembrane region" description="Helical" evidence="1">
    <location>
        <begin position="145"/>
        <end position="169"/>
    </location>
</feature>
<dbReference type="EMBL" id="JAUSSU010000001">
    <property type="protein sequence ID" value="MDQ0111237.1"/>
    <property type="molecule type" value="Genomic_DNA"/>
</dbReference>
<organism evidence="2 3">
    <name type="scientific">Paenibacillus harenae</name>
    <dbReference type="NCBI Taxonomy" id="306543"/>
    <lineage>
        <taxon>Bacteria</taxon>
        <taxon>Bacillati</taxon>
        <taxon>Bacillota</taxon>
        <taxon>Bacilli</taxon>
        <taxon>Bacillales</taxon>
        <taxon>Paenibacillaceae</taxon>
        <taxon>Paenibacillus</taxon>
    </lineage>
</organism>
<accession>A0ABT9TVX1</accession>
<protein>
    <submittedName>
        <fullName evidence="2">ABC-2 type transport system permease protein</fullName>
    </submittedName>
</protein>
<evidence type="ECO:0000313" key="2">
    <source>
        <dbReference type="EMBL" id="MDQ0111237.1"/>
    </source>
</evidence>
<evidence type="ECO:0000256" key="1">
    <source>
        <dbReference type="SAM" id="Phobius"/>
    </source>
</evidence>
<keyword evidence="1" id="KW-0812">Transmembrane</keyword>
<name>A0ABT9TVX1_PAEHA</name>
<keyword evidence="1" id="KW-1133">Transmembrane helix</keyword>
<evidence type="ECO:0000313" key="3">
    <source>
        <dbReference type="Proteomes" id="UP001229346"/>
    </source>
</evidence>
<feature type="transmembrane region" description="Helical" evidence="1">
    <location>
        <begin position="60"/>
        <end position="81"/>
    </location>
</feature>
<feature type="transmembrane region" description="Helical" evidence="1">
    <location>
        <begin position="220"/>
        <end position="247"/>
    </location>
</feature>
<reference evidence="2 3" key="1">
    <citation type="submission" date="2023-07" db="EMBL/GenBank/DDBJ databases">
        <title>Sorghum-associated microbial communities from plants grown in Nebraska, USA.</title>
        <authorList>
            <person name="Schachtman D."/>
        </authorList>
    </citation>
    <scope>NUCLEOTIDE SEQUENCE [LARGE SCALE GENOMIC DNA]</scope>
    <source>
        <strain evidence="2 3">CC482</strain>
    </source>
</reference>
<feature type="transmembrane region" description="Helical" evidence="1">
    <location>
        <begin position="181"/>
        <end position="200"/>
    </location>
</feature>
<feature type="transmembrane region" description="Helical" evidence="1">
    <location>
        <begin position="21"/>
        <end position="40"/>
    </location>
</feature>
<comment type="caution">
    <text evidence="2">The sequence shown here is derived from an EMBL/GenBank/DDBJ whole genome shotgun (WGS) entry which is preliminary data.</text>
</comment>
<keyword evidence="1" id="KW-0472">Membrane</keyword>
<keyword evidence="3" id="KW-1185">Reference proteome</keyword>
<dbReference type="Proteomes" id="UP001229346">
    <property type="component" value="Unassembled WGS sequence"/>
</dbReference>